<keyword evidence="7 9" id="KW-0472">Membrane</keyword>
<comment type="similarity">
    <text evidence="2">Belongs to the CALHM family.</text>
</comment>
<dbReference type="PANTHER" id="PTHR32261">
    <property type="entry name" value="CALCIUM HOMEOSTASIS MODULATOR PROTEIN"/>
    <property type="match status" value="1"/>
</dbReference>
<dbReference type="GO" id="GO:0005886">
    <property type="term" value="C:plasma membrane"/>
    <property type="evidence" value="ECO:0007669"/>
    <property type="project" value="TreeGrafter"/>
</dbReference>
<accession>A0A8J0Q576</accession>
<dbReference type="GeneID" id="100037121"/>
<evidence type="ECO:0000256" key="8">
    <source>
        <dbReference type="ARBA" id="ARBA00023303"/>
    </source>
</evidence>
<keyword evidence="3" id="KW-0813">Transport</keyword>
<dbReference type="GO" id="GO:1904669">
    <property type="term" value="P:ATP export"/>
    <property type="evidence" value="ECO:0007669"/>
    <property type="project" value="UniProtKB-ARBA"/>
</dbReference>
<dbReference type="InterPro" id="IPR029569">
    <property type="entry name" value="CALHM"/>
</dbReference>
<dbReference type="RefSeq" id="NP_001091300.2">
    <property type="nucleotide sequence ID" value="NM_001097831.1"/>
</dbReference>
<feature type="transmembrane region" description="Helical" evidence="9">
    <location>
        <begin position="48"/>
        <end position="73"/>
    </location>
</feature>
<comment type="subcellular location">
    <subcellularLocation>
        <location evidence="1">Membrane</location>
        <topology evidence="1">Multi-pass membrane protein</topology>
    </subcellularLocation>
</comment>
<organism evidence="10 11">
    <name type="scientific">Xenopus laevis</name>
    <name type="common">African clawed frog</name>
    <dbReference type="NCBI Taxonomy" id="8355"/>
    <lineage>
        <taxon>Eukaryota</taxon>
        <taxon>Metazoa</taxon>
        <taxon>Chordata</taxon>
        <taxon>Craniata</taxon>
        <taxon>Vertebrata</taxon>
        <taxon>Euteleostomi</taxon>
        <taxon>Amphibia</taxon>
        <taxon>Batrachia</taxon>
        <taxon>Anura</taxon>
        <taxon>Pipoidea</taxon>
        <taxon>Pipidae</taxon>
        <taxon>Xenopodinae</taxon>
        <taxon>Xenopus</taxon>
        <taxon>Xenopus</taxon>
    </lineage>
</organism>
<evidence type="ECO:0000313" key="10">
    <source>
        <dbReference type="Proteomes" id="UP000186698"/>
    </source>
</evidence>
<reference evidence="11" key="1">
    <citation type="journal article" date="2002" name="Dev. Dyn.">
        <title>Genetic and genomic tools for Xenopus research: The NIH Xenopus initiative.</title>
        <authorList>
            <person name="Klein S.L."/>
            <person name="Strausberg R.L."/>
            <person name="Wagner L."/>
            <person name="Pontius J."/>
            <person name="Clifton S.W."/>
            <person name="Richardson P."/>
        </authorList>
    </citation>
    <scope>NUCLEOTIDE SEQUENCE</scope>
</reference>
<evidence type="ECO:0000256" key="4">
    <source>
        <dbReference type="ARBA" id="ARBA00022692"/>
    </source>
</evidence>
<dbReference type="CTD" id="100037121"/>
<sequence>MEYFKTVLNLGVKHQSVIGYGALSLLAAVGENVFSTVLFECPCNSWNYIYGMVFLLVPAVILFFLGHMLNFPLWKHMTGCCNSEKPRHHVCRRWVLFFRVFWQMTFVSALAPLIWIALALLNGTFYVCIVSGLKLEHVCDHKEKCIKELPHIPCPKLITSNLSRAEITQVASFMRAESQILGWTVLGCVLIVVVLSTCIRRCISPVSYLQLKFWKMYIEREQELFDVKCKEHATKLAERNISIFFDHTKVEQFETPKNNDWNQISSAYIFNKKTQFYSMLHRFVEYPDRKKSLISLEGDMVSPAEMPMVDMIDGFES</sequence>
<keyword evidence="4 9" id="KW-0812">Transmembrane</keyword>
<protein>
    <submittedName>
        <fullName evidence="11">Uncharacterized protein LOC100037121</fullName>
    </submittedName>
</protein>
<keyword evidence="8" id="KW-0407">Ion channel</keyword>
<keyword evidence="6" id="KW-0406">Ion transport</keyword>
<dbReference type="GO" id="GO:0005261">
    <property type="term" value="F:monoatomic cation channel activity"/>
    <property type="evidence" value="ECO:0007669"/>
    <property type="project" value="TreeGrafter"/>
</dbReference>
<evidence type="ECO:0000256" key="1">
    <source>
        <dbReference type="ARBA" id="ARBA00004141"/>
    </source>
</evidence>
<evidence type="ECO:0000256" key="3">
    <source>
        <dbReference type="ARBA" id="ARBA00022448"/>
    </source>
</evidence>
<evidence type="ECO:0000256" key="2">
    <source>
        <dbReference type="ARBA" id="ARBA00008497"/>
    </source>
</evidence>
<feature type="transmembrane region" description="Helical" evidence="9">
    <location>
        <begin position="94"/>
        <end position="117"/>
    </location>
</feature>
<dbReference type="Proteomes" id="UP000186698">
    <property type="component" value="Chromosome 5L"/>
</dbReference>
<dbReference type="Pfam" id="PF14798">
    <property type="entry name" value="Ca_hom_mod"/>
    <property type="match status" value="1"/>
</dbReference>
<proteinExistence type="inferred from homology"/>
<evidence type="ECO:0000256" key="6">
    <source>
        <dbReference type="ARBA" id="ARBA00023065"/>
    </source>
</evidence>
<evidence type="ECO:0000256" key="5">
    <source>
        <dbReference type="ARBA" id="ARBA00022989"/>
    </source>
</evidence>
<name>A0A8J0Q576_XENLA</name>
<evidence type="ECO:0000313" key="11">
    <source>
        <dbReference type="RefSeq" id="NP_001091300.2"/>
    </source>
</evidence>
<keyword evidence="10" id="KW-1185">Reference proteome</keyword>
<feature type="transmembrane region" description="Helical" evidence="9">
    <location>
        <begin position="180"/>
        <end position="199"/>
    </location>
</feature>
<dbReference type="Xenbase" id="XB-GENE-991403">
    <property type="gene designation" value="calhm6.L"/>
</dbReference>
<dbReference type="OrthoDB" id="5962981at2759"/>
<evidence type="ECO:0000313" key="12">
    <source>
        <dbReference type="Xenbase" id="XB-GENE-991403"/>
    </source>
</evidence>
<evidence type="ECO:0000256" key="7">
    <source>
        <dbReference type="ARBA" id="ARBA00023136"/>
    </source>
</evidence>
<reference evidence="11" key="2">
    <citation type="submission" date="2025-08" db="UniProtKB">
        <authorList>
            <consortium name="RefSeq"/>
        </authorList>
    </citation>
    <scope>IDENTIFICATION</scope>
</reference>
<dbReference type="AGR" id="Xenbase:XB-GENE-991403"/>
<dbReference type="KEGG" id="xla:100037121"/>
<gene>
    <name evidence="11 12" type="primary">calhm6.L</name>
    <name evidence="11" type="synonym">fam26f</name>
    <name evidence="11" type="synonym">fam26f.L</name>
</gene>
<dbReference type="PANTHER" id="PTHR32261:SF4">
    <property type="entry name" value="CALCIUM HOMEOSTASIS MODULATOR PROTEIN 6"/>
    <property type="match status" value="1"/>
</dbReference>
<keyword evidence="5 9" id="KW-1133">Transmembrane helix</keyword>
<evidence type="ECO:0000256" key="9">
    <source>
        <dbReference type="SAM" id="Phobius"/>
    </source>
</evidence>
<dbReference type="AlphaFoldDB" id="A0A8J0Q576"/>